<organism evidence="14 15">
    <name type="scientific">Candidatus Proximibacter danicus</name>
    <dbReference type="NCBI Taxonomy" id="2954365"/>
    <lineage>
        <taxon>Bacteria</taxon>
        <taxon>Pseudomonadati</taxon>
        <taxon>Pseudomonadota</taxon>
        <taxon>Betaproteobacteria</taxon>
        <taxon>Candidatus Proximibacter</taxon>
    </lineage>
</organism>
<keyword evidence="5 12" id="KW-0028">Amino-acid biosynthesis</keyword>
<evidence type="ECO:0000256" key="10">
    <source>
        <dbReference type="ARBA" id="ARBA00047630"/>
    </source>
</evidence>
<keyword evidence="7 12" id="KW-0663">Pyridoxal phosphate</keyword>
<dbReference type="GO" id="GO:0005737">
    <property type="term" value="C:cytoplasm"/>
    <property type="evidence" value="ECO:0007669"/>
    <property type="project" value="UniProtKB-SubCell"/>
</dbReference>
<dbReference type="HAMAP" id="MF_00160">
    <property type="entry name" value="SerC_aminotrans_5"/>
    <property type="match status" value="1"/>
</dbReference>
<dbReference type="GO" id="GO:0006564">
    <property type="term" value="P:L-serine biosynthetic process"/>
    <property type="evidence" value="ECO:0007669"/>
    <property type="project" value="UniProtKB-UniRule"/>
</dbReference>
<feature type="binding site" evidence="12">
    <location>
        <position position="102"/>
    </location>
    <ligand>
        <name>pyridoxal 5'-phosphate</name>
        <dbReference type="ChEBI" id="CHEBI:597326"/>
    </ligand>
</feature>
<keyword evidence="6 12" id="KW-0808">Transferase</keyword>
<dbReference type="FunFam" id="3.40.640.10:FF:000010">
    <property type="entry name" value="Phosphoserine aminotransferase"/>
    <property type="match status" value="1"/>
</dbReference>
<evidence type="ECO:0000256" key="12">
    <source>
        <dbReference type="HAMAP-Rule" id="MF_00160"/>
    </source>
</evidence>
<name>A0A9D7K0M3_9PROT</name>
<dbReference type="FunFam" id="3.90.1150.10:FF:000006">
    <property type="entry name" value="Phosphoserine aminotransferase"/>
    <property type="match status" value="1"/>
</dbReference>
<dbReference type="InterPro" id="IPR015422">
    <property type="entry name" value="PyrdxlP-dep_Trfase_small"/>
</dbReference>
<dbReference type="GO" id="GO:0004648">
    <property type="term" value="F:O-phospho-L-serine:2-oxoglutarate aminotransferase activity"/>
    <property type="evidence" value="ECO:0007669"/>
    <property type="project" value="UniProtKB-UniRule"/>
</dbReference>
<dbReference type="Pfam" id="PF00266">
    <property type="entry name" value="Aminotran_5"/>
    <property type="match status" value="1"/>
</dbReference>
<dbReference type="PANTHER" id="PTHR43247:SF1">
    <property type="entry name" value="PHOSPHOSERINE AMINOTRANSFERASE"/>
    <property type="match status" value="1"/>
</dbReference>
<evidence type="ECO:0000256" key="11">
    <source>
        <dbReference type="ARBA" id="ARBA00049007"/>
    </source>
</evidence>
<comment type="pathway">
    <text evidence="1 12">Cofactor biosynthesis; pyridoxine 5'-phosphate biosynthesis; pyridoxine 5'-phosphate from D-erythrose 4-phosphate: step 3/5.</text>
</comment>
<evidence type="ECO:0000256" key="7">
    <source>
        <dbReference type="ARBA" id="ARBA00022898"/>
    </source>
</evidence>
<evidence type="ECO:0000313" key="15">
    <source>
        <dbReference type="Proteomes" id="UP000886689"/>
    </source>
</evidence>
<evidence type="ECO:0000256" key="8">
    <source>
        <dbReference type="ARBA" id="ARBA00023096"/>
    </source>
</evidence>
<evidence type="ECO:0000259" key="13">
    <source>
        <dbReference type="Pfam" id="PF00266"/>
    </source>
</evidence>
<dbReference type="Gene3D" id="3.40.640.10">
    <property type="entry name" value="Type I PLP-dependent aspartate aminotransferase-like (Major domain)"/>
    <property type="match status" value="1"/>
</dbReference>
<accession>A0A9D7K0M3</accession>
<feature type="binding site" evidence="12">
    <location>
        <begin position="76"/>
        <end position="77"/>
    </location>
    <ligand>
        <name>pyridoxal 5'-phosphate</name>
        <dbReference type="ChEBI" id="CHEBI:597326"/>
    </ligand>
</feature>
<dbReference type="EC" id="2.6.1.52" evidence="12"/>
<comment type="catalytic activity">
    <reaction evidence="10 12">
        <text>4-(phosphooxy)-L-threonine + 2-oxoglutarate = (R)-3-hydroxy-2-oxo-4-phosphooxybutanoate + L-glutamate</text>
        <dbReference type="Rhea" id="RHEA:16573"/>
        <dbReference type="ChEBI" id="CHEBI:16810"/>
        <dbReference type="ChEBI" id="CHEBI:29985"/>
        <dbReference type="ChEBI" id="CHEBI:58452"/>
        <dbReference type="ChEBI" id="CHEBI:58538"/>
        <dbReference type="EC" id="2.6.1.52"/>
    </reaction>
</comment>
<dbReference type="Proteomes" id="UP000886689">
    <property type="component" value="Unassembled WGS sequence"/>
</dbReference>
<dbReference type="InterPro" id="IPR000192">
    <property type="entry name" value="Aminotrans_V_dom"/>
</dbReference>
<dbReference type="PANTHER" id="PTHR43247">
    <property type="entry name" value="PHOSPHOSERINE AMINOTRANSFERASE"/>
    <property type="match status" value="1"/>
</dbReference>
<comment type="cofactor">
    <cofactor evidence="12">
        <name>pyridoxal 5'-phosphate</name>
        <dbReference type="ChEBI" id="CHEBI:597326"/>
    </cofactor>
    <text evidence="12">Binds 1 pyridoxal phosphate per subunit.</text>
</comment>
<keyword evidence="9 12" id="KW-0718">Serine biosynthesis</keyword>
<evidence type="ECO:0000313" key="14">
    <source>
        <dbReference type="EMBL" id="MBK8523591.1"/>
    </source>
</evidence>
<comment type="function">
    <text evidence="12">Catalyzes the reversible conversion of 3-phosphohydroxypyruvate to phosphoserine and of 3-hydroxy-2-oxo-4-phosphonooxybutanoate to phosphohydroxythreonine.</text>
</comment>
<comment type="caution">
    <text evidence="14">The sequence shown here is derived from an EMBL/GenBank/DDBJ whole genome shotgun (WGS) entry which is preliminary data.</text>
</comment>
<feature type="binding site" evidence="12">
    <location>
        <position position="204"/>
    </location>
    <ligand>
        <name>pyridoxal 5'-phosphate</name>
        <dbReference type="ChEBI" id="CHEBI:597326"/>
    </ligand>
</feature>
<keyword evidence="8 12" id="KW-0664">Pyridoxine biosynthesis</keyword>
<evidence type="ECO:0000256" key="3">
    <source>
        <dbReference type="ARBA" id="ARBA00006904"/>
    </source>
</evidence>
<dbReference type="CDD" id="cd00611">
    <property type="entry name" value="PSAT_like"/>
    <property type="match status" value="1"/>
</dbReference>
<reference evidence="14" key="1">
    <citation type="submission" date="2020-10" db="EMBL/GenBank/DDBJ databases">
        <title>Connecting structure to function with the recovery of over 1000 high-quality activated sludge metagenome-assembled genomes encoding full-length rRNA genes using long-read sequencing.</title>
        <authorList>
            <person name="Singleton C.M."/>
            <person name="Petriglieri F."/>
            <person name="Kristensen J.M."/>
            <person name="Kirkegaard R.H."/>
            <person name="Michaelsen T.Y."/>
            <person name="Andersen M.H."/>
            <person name="Karst S.M."/>
            <person name="Dueholm M.S."/>
            <person name="Nielsen P.H."/>
            <person name="Albertsen M."/>
        </authorList>
    </citation>
    <scope>NUCLEOTIDE SEQUENCE</scope>
    <source>
        <strain evidence="14">Hirt_18-Q3-R61-65_BATAC.395</strain>
    </source>
</reference>
<sequence length="370" mass="40252">MSRIWNFAAGPAVLPAEVLEQVKDELLDWHGAGCGVMEMSHRGKEFTSIIETAEADLRELLGIPGNYKVLFLQGGATQQFAQLPMNLLPAGASAEYLVTGSWSKKAIKEAQRVCEGVASVRNAGSTEAAGFTRNLDTSVNANEISIDANAAYLHLCTNETIHGLELDCSRLPQTNVPIVADMSSHILSRPVDVSKYAMIYAGAQKNIGPSGVAIVIVREDFLGKAWKTIPSVMDYAVMAENGSMLNTPPTFAIYVSGLVFKWLKRQGGLAEMEKINRHKAELLYACIDESEGFYRNPVRVADRSRMNVPFTLASAELDTDFLAESKAAGLASLKGHKSVGGMRASIYNAMPTDGVRALVEFMQDFRKRKA</sequence>
<dbReference type="Gene3D" id="3.90.1150.10">
    <property type="entry name" value="Aspartate Aminotransferase, domain 1"/>
    <property type="match status" value="1"/>
</dbReference>
<evidence type="ECO:0000256" key="2">
    <source>
        <dbReference type="ARBA" id="ARBA00005099"/>
    </source>
</evidence>
<dbReference type="GO" id="GO:0008615">
    <property type="term" value="P:pyridoxine biosynthetic process"/>
    <property type="evidence" value="ECO:0007669"/>
    <property type="project" value="UniProtKB-UniRule"/>
</dbReference>
<keyword evidence="4 12" id="KW-0032">Aminotransferase</keyword>
<dbReference type="PIRSF" id="PIRSF000525">
    <property type="entry name" value="SerC"/>
    <property type="match status" value="1"/>
</dbReference>
<evidence type="ECO:0000256" key="6">
    <source>
        <dbReference type="ARBA" id="ARBA00022679"/>
    </source>
</evidence>
<dbReference type="InterPro" id="IPR022278">
    <property type="entry name" value="Pser_aminoTfrase"/>
</dbReference>
<dbReference type="SUPFAM" id="SSF53383">
    <property type="entry name" value="PLP-dependent transferases"/>
    <property type="match status" value="1"/>
</dbReference>
<feature type="binding site" evidence="12">
    <location>
        <position position="181"/>
    </location>
    <ligand>
        <name>pyridoxal 5'-phosphate</name>
        <dbReference type="ChEBI" id="CHEBI:597326"/>
    </ligand>
</feature>
<dbReference type="NCBIfam" id="NF003764">
    <property type="entry name" value="PRK05355.1"/>
    <property type="match status" value="1"/>
</dbReference>
<proteinExistence type="inferred from homology"/>
<evidence type="ECO:0000256" key="5">
    <source>
        <dbReference type="ARBA" id="ARBA00022605"/>
    </source>
</evidence>
<feature type="binding site" evidence="12">
    <location>
        <position position="42"/>
    </location>
    <ligand>
        <name>L-glutamate</name>
        <dbReference type="ChEBI" id="CHEBI:29985"/>
    </ligand>
</feature>
<comment type="subcellular location">
    <subcellularLocation>
        <location evidence="12">Cytoplasm</location>
    </subcellularLocation>
</comment>
<feature type="binding site" evidence="12">
    <location>
        <begin position="246"/>
        <end position="247"/>
    </location>
    <ligand>
        <name>pyridoxal 5'-phosphate</name>
        <dbReference type="ChEBI" id="CHEBI:597326"/>
    </ligand>
</feature>
<gene>
    <name evidence="12 14" type="primary">serC</name>
    <name evidence="14" type="ORF">IPL58_05370</name>
</gene>
<comment type="pathway">
    <text evidence="2 12">Amino-acid biosynthesis; L-serine biosynthesis; L-serine from 3-phospho-D-glycerate: step 2/3.</text>
</comment>
<feature type="modified residue" description="N6-(pyridoxal phosphate)lysine" evidence="12">
    <location>
        <position position="205"/>
    </location>
</feature>
<keyword evidence="12" id="KW-0963">Cytoplasm</keyword>
<dbReference type="InterPro" id="IPR015421">
    <property type="entry name" value="PyrdxlP-dep_Trfase_major"/>
</dbReference>
<dbReference type="EMBL" id="JADJUC010000004">
    <property type="protein sequence ID" value="MBK8523591.1"/>
    <property type="molecule type" value="Genomic_DNA"/>
</dbReference>
<feature type="binding site" evidence="12">
    <location>
        <position position="160"/>
    </location>
    <ligand>
        <name>pyridoxal 5'-phosphate</name>
        <dbReference type="ChEBI" id="CHEBI:597326"/>
    </ligand>
</feature>
<evidence type="ECO:0000256" key="4">
    <source>
        <dbReference type="ARBA" id="ARBA00022576"/>
    </source>
</evidence>
<protein>
    <recommendedName>
        <fullName evidence="12">Phosphoserine aminotransferase</fullName>
        <ecNumber evidence="12">2.6.1.52</ecNumber>
    </recommendedName>
    <alternativeName>
        <fullName evidence="12">Phosphohydroxythreonine aminotransferase</fullName>
        <shortName evidence="12">PSAT</shortName>
    </alternativeName>
</protein>
<comment type="similarity">
    <text evidence="3 12">Belongs to the class-V pyridoxal-phosphate-dependent aminotransferase family. SerC subfamily.</text>
</comment>
<dbReference type="GO" id="GO:0030170">
    <property type="term" value="F:pyridoxal phosphate binding"/>
    <property type="evidence" value="ECO:0007669"/>
    <property type="project" value="UniProtKB-UniRule"/>
</dbReference>
<dbReference type="AlphaFoldDB" id="A0A9D7K0M3"/>
<dbReference type="NCBIfam" id="TIGR01364">
    <property type="entry name" value="serC_1"/>
    <property type="match status" value="1"/>
</dbReference>
<dbReference type="InterPro" id="IPR015424">
    <property type="entry name" value="PyrdxlP-dep_Trfase"/>
</dbReference>
<comment type="subunit">
    <text evidence="12">Homodimer.</text>
</comment>
<comment type="caution">
    <text evidence="12">Lacks conserved residue(s) required for the propagation of feature annotation.</text>
</comment>
<feature type="domain" description="Aminotransferase class V" evidence="13">
    <location>
        <begin position="4"/>
        <end position="358"/>
    </location>
</feature>
<evidence type="ECO:0000256" key="1">
    <source>
        <dbReference type="ARBA" id="ARBA00004915"/>
    </source>
</evidence>
<comment type="catalytic activity">
    <reaction evidence="11 12">
        <text>O-phospho-L-serine + 2-oxoglutarate = 3-phosphooxypyruvate + L-glutamate</text>
        <dbReference type="Rhea" id="RHEA:14329"/>
        <dbReference type="ChEBI" id="CHEBI:16810"/>
        <dbReference type="ChEBI" id="CHEBI:18110"/>
        <dbReference type="ChEBI" id="CHEBI:29985"/>
        <dbReference type="ChEBI" id="CHEBI:57524"/>
        <dbReference type="EC" id="2.6.1.52"/>
    </reaction>
</comment>
<evidence type="ECO:0000256" key="9">
    <source>
        <dbReference type="ARBA" id="ARBA00023299"/>
    </source>
</evidence>